<sequence length="98" mass="11172">MLDKEEDKGNTDIEELLSKHFDLYVCDSTKYGGFFKQTQSYLMLKKEKGYGDVYGDKSDMNNDKDEIRTIDVVPIEELSSGTHNPVLVGEVKLTELKC</sequence>
<organism evidence="1 2">
    <name type="scientific">Gigaspora margarita</name>
    <dbReference type="NCBI Taxonomy" id="4874"/>
    <lineage>
        <taxon>Eukaryota</taxon>
        <taxon>Fungi</taxon>
        <taxon>Fungi incertae sedis</taxon>
        <taxon>Mucoromycota</taxon>
        <taxon>Glomeromycotina</taxon>
        <taxon>Glomeromycetes</taxon>
        <taxon>Diversisporales</taxon>
        <taxon>Gigasporaceae</taxon>
        <taxon>Gigaspora</taxon>
    </lineage>
</organism>
<dbReference type="EMBL" id="CAJVQB010009788">
    <property type="protein sequence ID" value="CAG8733596.1"/>
    <property type="molecule type" value="Genomic_DNA"/>
</dbReference>
<protein>
    <submittedName>
        <fullName evidence="1">938_t:CDS:1</fullName>
    </submittedName>
</protein>
<gene>
    <name evidence="1" type="ORF">GMARGA_LOCUS14633</name>
</gene>
<evidence type="ECO:0000313" key="2">
    <source>
        <dbReference type="Proteomes" id="UP000789901"/>
    </source>
</evidence>
<comment type="caution">
    <text evidence="1">The sequence shown here is derived from an EMBL/GenBank/DDBJ whole genome shotgun (WGS) entry which is preliminary data.</text>
</comment>
<keyword evidence="2" id="KW-1185">Reference proteome</keyword>
<dbReference type="Proteomes" id="UP000789901">
    <property type="component" value="Unassembled WGS sequence"/>
</dbReference>
<proteinExistence type="predicted"/>
<accession>A0ABN7V5I2</accession>
<reference evidence="1 2" key="1">
    <citation type="submission" date="2021-06" db="EMBL/GenBank/DDBJ databases">
        <authorList>
            <person name="Kallberg Y."/>
            <person name="Tangrot J."/>
            <person name="Rosling A."/>
        </authorList>
    </citation>
    <scope>NUCLEOTIDE SEQUENCE [LARGE SCALE GENOMIC DNA]</scope>
    <source>
        <strain evidence="1 2">120-4 pot B 10/14</strain>
    </source>
</reference>
<name>A0ABN7V5I2_GIGMA</name>
<evidence type="ECO:0000313" key="1">
    <source>
        <dbReference type="EMBL" id="CAG8733596.1"/>
    </source>
</evidence>